<name>A0A9P6LVU9_MORAP</name>
<comment type="caution">
    <text evidence="2">The sequence shown here is derived from an EMBL/GenBank/DDBJ whole genome shotgun (WGS) entry which is preliminary data.</text>
</comment>
<dbReference type="OrthoDB" id="2240312at2759"/>
<dbReference type="InterPro" id="IPR009057">
    <property type="entry name" value="Homeodomain-like_sf"/>
</dbReference>
<feature type="compositionally biased region" description="Low complexity" evidence="1">
    <location>
        <begin position="34"/>
        <end position="53"/>
    </location>
</feature>
<evidence type="ECO:0000313" key="3">
    <source>
        <dbReference type="Proteomes" id="UP000738359"/>
    </source>
</evidence>
<evidence type="ECO:0000256" key="1">
    <source>
        <dbReference type="SAM" id="MobiDB-lite"/>
    </source>
</evidence>
<dbReference type="AlphaFoldDB" id="A0A9P6LVU9"/>
<keyword evidence="3" id="KW-1185">Reference proteome</keyword>
<feature type="compositionally biased region" description="Low complexity" evidence="1">
    <location>
        <begin position="70"/>
        <end position="88"/>
    </location>
</feature>
<gene>
    <name evidence="2" type="ORF">BGZ70_003543</name>
</gene>
<proteinExistence type="predicted"/>
<dbReference type="EMBL" id="JAAAHY010001989">
    <property type="protein sequence ID" value="KAF9945820.1"/>
    <property type="molecule type" value="Genomic_DNA"/>
</dbReference>
<accession>A0A9P6LVU9</accession>
<organism evidence="2 3">
    <name type="scientific">Mortierella alpina</name>
    <name type="common">Oleaginous fungus</name>
    <name type="synonym">Mortierella renispora</name>
    <dbReference type="NCBI Taxonomy" id="64518"/>
    <lineage>
        <taxon>Eukaryota</taxon>
        <taxon>Fungi</taxon>
        <taxon>Fungi incertae sedis</taxon>
        <taxon>Mucoromycota</taxon>
        <taxon>Mortierellomycotina</taxon>
        <taxon>Mortierellomycetes</taxon>
        <taxon>Mortierellales</taxon>
        <taxon>Mortierellaceae</taxon>
        <taxon>Mortierella</taxon>
    </lineage>
</organism>
<feature type="compositionally biased region" description="Polar residues" evidence="1">
    <location>
        <begin position="15"/>
        <end position="24"/>
    </location>
</feature>
<reference evidence="2" key="1">
    <citation type="journal article" date="2020" name="Fungal Divers.">
        <title>Resolving the Mortierellaceae phylogeny through synthesis of multi-gene phylogenetics and phylogenomics.</title>
        <authorList>
            <person name="Vandepol N."/>
            <person name="Liber J."/>
            <person name="Desiro A."/>
            <person name="Na H."/>
            <person name="Kennedy M."/>
            <person name="Barry K."/>
            <person name="Grigoriev I.V."/>
            <person name="Miller A.N."/>
            <person name="O'Donnell K."/>
            <person name="Stajich J.E."/>
            <person name="Bonito G."/>
        </authorList>
    </citation>
    <scope>NUCLEOTIDE SEQUENCE</scope>
    <source>
        <strain evidence="2">CK1249</strain>
    </source>
</reference>
<dbReference type="SUPFAM" id="SSF46689">
    <property type="entry name" value="Homeodomain-like"/>
    <property type="match status" value="1"/>
</dbReference>
<sequence>MPLKRNRKGLGSAPDTPSNSLQPRSSKRRKADFSPASSPSAGHSESESSVPAESESEPETDGQQIHGDSSEASISNGSISDGSVSDGSTCDSDEHDSINTTTVIERIGLRNKIANPAQIARHERDFKDWRWQMRLHYNGYQESEVNERKDPRNDMGRRKMRPAHFDHGPDVELWCERVVEDKGAGELESDQAPPLSPEERKRWLETQGRPLVGAGMCWSAEEGNRFFHGLRRFGKHNIWAIQAHIRSRSLAEVVAMVQVMEMEVARRHYFRLGSFDVSSMPMADEVDQSVLRFEEACADKLLFRAHGDMAGADVTPATTETATQASELFNRRAIIHLQHLLRGPRQHRAISQVQVELFDALKSWLTAVIGEVATLQHERHRVSNMLRKEKPSKNVPRVTEMDVIRTLRARMLPLDFEPIFERLATTYPGSIRPTRSDRDKKRKRRAKYQRMCEYDDLFEEKAVAVPNARFLEKYEPGYGILPKDASFMYDTTRPPPTTGFGLGQREHGGLFFMDRQPHQQYSSSGYITVSDTEDEEEEERGWARQMQADAILEQAHTVLRKTNS</sequence>
<feature type="region of interest" description="Disordered" evidence="1">
    <location>
        <begin position="1"/>
        <end position="97"/>
    </location>
</feature>
<protein>
    <submittedName>
        <fullName evidence="2">Uncharacterized protein</fullName>
    </submittedName>
</protein>
<dbReference type="Proteomes" id="UP000738359">
    <property type="component" value="Unassembled WGS sequence"/>
</dbReference>
<evidence type="ECO:0000313" key="2">
    <source>
        <dbReference type="EMBL" id="KAF9945820.1"/>
    </source>
</evidence>